<dbReference type="PANTHER" id="PTHR22911">
    <property type="entry name" value="ACYL-MALONYL CONDENSING ENZYME-RELATED"/>
    <property type="match status" value="1"/>
</dbReference>
<evidence type="ECO:0000313" key="3">
    <source>
        <dbReference type="EMBL" id="CAE0363778.1"/>
    </source>
</evidence>
<feature type="transmembrane region" description="Helical" evidence="1">
    <location>
        <begin position="549"/>
        <end position="574"/>
    </location>
</feature>
<dbReference type="GO" id="GO:0016020">
    <property type="term" value="C:membrane"/>
    <property type="evidence" value="ECO:0007669"/>
    <property type="project" value="TreeGrafter"/>
</dbReference>
<accession>A0A6S8B2Z9</accession>
<dbReference type="AlphaFoldDB" id="A0A6S8B2Z9"/>
<keyword evidence="1" id="KW-1133">Transmembrane helix</keyword>
<dbReference type="EMBL" id="HBIJ01006424">
    <property type="protein sequence ID" value="CAE0363778.1"/>
    <property type="molecule type" value="Transcribed_RNA"/>
</dbReference>
<feature type="transmembrane region" description="Helical" evidence="1">
    <location>
        <begin position="755"/>
        <end position="776"/>
    </location>
</feature>
<feature type="transmembrane region" description="Helical" evidence="1">
    <location>
        <begin position="644"/>
        <end position="666"/>
    </location>
</feature>
<organism evidence="3">
    <name type="scientific">Aureoumbra lagunensis</name>
    <dbReference type="NCBI Taxonomy" id="44058"/>
    <lineage>
        <taxon>Eukaryota</taxon>
        <taxon>Sar</taxon>
        <taxon>Stramenopiles</taxon>
        <taxon>Ochrophyta</taxon>
        <taxon>Pelagophyceae</taxon>
        <taxon>Pelagomonadales</taxon>
        <taxon>Aureoumbra</taxon>
    </lineage>
</organism>
<gene>
    <name evidence="2" type="ORF">ALAG00032_LOCUS4518</name>
    <name evidence="3" type="ORF">ALAG00032_LOCUS4519</name>
</gene>
<evidence type="ECO:0000256" key="1">
    <source>
        <dbReference type="SAM" id="Phobius"/>
    </source>
</evidence>
<feature type="transmembrane region" description="Helical" evidence="1">
    <location>
        <begin position="729"/>
        <end position="748"/>
    </location>
</feature>
<feature type="transmembrane region" description="Helical" evidence="1">
    <location>
        <begin position="687"/>
        <end position="709"/>
    </location>
</feature>
<protein>
    <recommendedName>
        <fullName evidence="4">EamA domain-containing protein</fullName>
    </recommendedName>
</protein>
<evidence type="ECO:0000313" key="2">
    <source>
        <dbReference type="EMBL" id="CAE0363777.1"/>
    </source>
</evidence>
<dbReference type="EMBL" id="HBIJ01006423">
    <property type="protein sequence ID" value="CAE0363777.1"/>
    <property type="molecule type" value="Transcribed_RNA"/>
</dbReference>
<evidence type="ECO:0008006" key="4">
    <source>
        <dbReference type="Google" id="ProtNLM"/>
    </source>
</evidence>
<sequence length="862" mass="93266">MKRSNSSHVYELDLHVLAALTGESEATVIKGLWEKSLLLDSSQRSASENINAVGIITSSLGRTELAEIGGLCVLTHNLRCLEAGGVSRAIIVVNNASDGALLARRVKSEMMQRSISLDFVLTPEKKNAALTACQALSDEEKVGFLLVSSDHMFEPNLINDLLTNKNNMYDTVAILVDRLPKDHKKYLKSQYLQVQTHQTKDSKLLALRLGIPGQLNNADSLFAGIVRIKGNSLRLALEKGGQSLALALDKLAQASKLQAISTRGFKWLALDREEQNSQFFNEVLHSPSLSSKKKIMAPACLTAAPVVETPPKPYGNFVAFSDSRDLDDARANVVFSEISAQQDHTTVNDIEAPTWLEDVHSRTSLGDAAVLVGLEHGACFAVAPTDTVLAAWDDISRDESNALLPPVCVRGSSKLLEALLRATGVDDVSDVSRLALTHDEQQHVELVVERRVPLLGWIVLVLATFAQASSGLVGELVEQGDDSKGRRIRIIRHQLALIFWRPFAATLLAIPLGILRRLRKAYRNRLRAKRLLPEKKKIRINYLLSKEKLFILLTIALVGFWASNALYQIAFLFASNASDVVLLSNATPLVIVIMKAAGCGNGSGPLLSTELIGTVLGSFGALLCAKFSPPDALKHPVDPNEPRWMHASQCVAIVATILCVVAKAGANVAAKDGIRQFSPLDLHVMTQVAGALISFILILFFAIGNHASYITGEYGAFGLFAPTANRLPAYIYSALVVDTLGTLGYLLALKFVDPLLVAVAALFQPACALLETALIAGGTFPGPFYALGLCLLVFGGALIAKAEAHSAQFLTADDALTLRPDDEDVKDPASLSQTYSKKKPSAYTRLLTDDEQHHQAFLYAPV</sequence>
<feature type="transmembrane region" description="Helical" evidence="1">
    <location>
        <begin position="782"/>
        <end position="800"/>
    </location>
</feature>
<proteinExistence type="predicted"/>
<feature type="transmembrane region" description="Helical" evidence="1">
    <location>
        <begin position="494"/>
        <end position="515"/>
    </location>
</feature>
<dbReference type="PANTHER" id="PTHR22911:SF79">
    <property type="entry name" value="MOBA-LIKE NTP TRANSFERASE DOMAIN-CONTAINING PROTEIN"/>
    <property type="match status" value="1"/>
</dbReference>
<name>A0A6S8B2Z9_9STRA</name>
<dbReference type="InterPro" id="IPR029044">
    <property type="entry name" value="Nucleotide-diphossugar_trans"/>
</dbReference>
<keyword evidence="1" id="KW-0472">Membrane</keyword>
<dbReference type="Gene3D" id="3.90.550.10">
    <property type="entry name" value="Spore Coat Polysaccharide Biosynthesis Protein SpsA, Chain A"/>
    <property type="match status" value="1"/>
</dbReference>
<keyword evidence="1" id="KW-0812">Transmembrane</keyword>
<reference evidence="3" key="1">
    <citation type="submission" date="2021-01" db="EMBL/GenBank/DDBJ databases">
        <authorList>
            <person name="Corre E."/>
            <person name="Pelletier E."/>
            <person name="Niang G."/>
            <person name="Scheremetjew M."/>
            <person name="Finn R."/>
            <person name="Kale V."/>
            <person name="Holt S."/>
            <person name="Cochrane G."/>
            <person name="Meng A."/>
            <person name="Brown T."/>
            <person name="Cohen L."/>
        </authorList>
    </citation>
    <scope>NUCLEOTIDE SEQUENCE</scope>
    <source>
        <strain evidence="3">CCMP1510</strain>
    </source>
</reference>